<feature type="transmembrane region" description="Helical" evidence="6">
    <location>
        <begin position="236"/>
        <end position="254"/>
    </location>
</feature>
<evidence type="ECO:0000256" key="1">
    <source>
        <dbReference type="ARBA" id="ARBA00004141"/>
    </source>
</evidence>
<feature type="transmembrane region" description="Helical" evidence="6">
    <location>
        <begin position="42"/>
        <end position="61"/>
    </location>
</feature>
<evidence type="ECO:0000256" key="2">
    <source>
        <dbReference type="ARBA" id="ARBA00022692"/>
    </source>
</evidence>
<reference evidence="7 8" key="1">
    <citation type="submission" date="2015-06" db="EMBL/GenBank/DDBJ databases">
        <title>Survival trade-offs in plant roots during colonization by closely related pathogenic and mutualistic fungi.</title>
        <authorList>
            <person name="Hacquard S."/>
            <person name="Kracher B."/>
            <person name="Hiruma K."/>
            <person name="Weinman A."/>
            <person name="Muench P."/>
            <person name="Garrido Oter R."/>
            <person name="Ver Loren van Themaat E."/>
            <person name="Dallerey J.-F."/>
            <person name="Damm U."/>
            <person name="Henrissat B."/>
            <person name="Lespinet O."/>
            <person name="Thon M."/>
            <person name="Kemen E."/>
            <person name="McHardy A.C."/>
            <person name="Schulze-Lefert P."/>
            <person name="O'Connell R.J."/>
        </authorList>
    </citation>
    <scope>NUCLEOTIDE SEQUENCE [LARGE SCALE GENOMIC DNA]</scope>
    <source>
        <strain evidence="7 8">0861</strain>
    </source>
</reference>
<gene>
    <name evidence="7" type="ORF">CT0861_06419</name>
</gene>
<dbReference type="InterPro" id="IPR007568">
    <property type="entry name" value="RTA1"/>
</dbReference>
<feature type="transmembrane region" description="Helical" evidence="6">
    <location>
        <begin position="81"/>
        <end position="100"/>
    </location>
</feature>
<organism evidence="7 8">
    <name type="scientific">Colletotrichum tofieldiae</name>
    <dbReference type="NCBI Taxonomy" id="708197"/>
    <lineage>
        <taxon>Eukaryota</taxon>
        <taxon>Fungi</taxon>
        <taxon>Dikarya</taxon>
        <taxon>Ascomycota</taxon>
        <taxon>Pezizomycotina</taxon>
        <taxon>Sordariomycetes</taxon>
        <taxon>Hypocreomycetidae</taxon>
        <taxon>Glomerellales</taxon>
        <taxon>Glomerellaceae</taxon>
        <taxon>Colletotrichum</taxon>
        <taxon>Colletotrichum spaethianum species complex</taxon>
    </lineage>
</organism>
<evidence type="ECO:0000256" key="6">
    <source>
        <dbReference type="SAM" id="Phobius"/>
    </source>
</evidence>
<dbReference type="STRING" id="708197.A0A166X3U8"/>
<comment type="subcellular location">
    <subcellularLocation>
        <location evidence="1">Membrane</location>
        <topology evidence="1">Multi-pass membrane protein</topology>
    </subcellularLocation>
</comment>
<feature type="transmembrane region" description="Helical" evidence="6">
    <location>
        <begin position="120"/>
        <end position="138"/>
    </location>
</feature>
<protein>
    <submittedName>
        <fullName evidence="7">RTA1 domain containing protein (7-aminocholesterol resistance protein)</fullName>
    </submittedName>
</protein>
<dbReference type="AlphaFoldDB" id="A0A166X3U8"/>
<comment type="caution">
    <text evidence="7">The sequence shown here is derived from an EMBL/GenBank/DDBJ whole genome shotgun (WGS) entry which is preliminary data.</text>
</comment>
<evidence type="ECO:0000313" key="7">
    <source>
        <dbReference type="EMBL" id="KZL76240.1"/>
    </source>
</evidence>
<feature type="compositionally biased region" description="Polar residues" evidence="5">
    <location>
        <begin position="285"/>
        <end position="294"/>
    </location>
</feature>
<feature type="compositionally biased region" description="Basic and acidic residues" evidence="5">
    <location>
        <begin position="264"/>
        <end position="283"/>
    </location>
</feature>
<dbReference type="Proteomes" id="UP000076552">
    <property type="component" value="Unassembled WGS sequence"/>
</dbReference>
<dbReference type="PANTHER" id="PTHR31465:SF32">
    <property type="entry name" value="DOMAIN PROTEIN, PUTATIVE-RELATED"/>
    <property type="match status" value="1"/>
</dbReference>
<feature type="transmembrane region" description="Helical" evidence="6">
    <location>
        <begin position="15"/>
        <end position="35"/>
    </location>
</feature>
<evidence type="ECO:0000313" key="8">
    <source>
        <dbReference type="Proteomes" id="UP000076552"/>
    </source>
</evidence>
<feature type="transmembrane region" description="Helical" evidence="6">
    <location>
        <begin position="158"/>
        <end position="178"/>
    </location>
</feature>
<keyword evidence="8" id="KW-1185">Reference proteome</keyword>
<keyword evidence="3 6" id="KW-1133">Transmembrane helix</keyword>
<evidence type="ECO:0000256" key="5">
    <source>
        <dbReference type="SAM" id="MobiDB-lite"/>
    </source>
</evidence>
<feature type="transmembrane region" description="Helical" evidence="6">
    <location>
        <begin position="199"/>
        <end position="216"/>
    </location>
</feature>
<keyword evidence="4 6" id="KW-0472">Membrane</keyword>
<sequence length="294" mass="32598">MARPETSIWPYDPSFPLAVVGAVLYGIVFVWIFYLTVIRYRAWYFTVVVVGATFEVSAYVLRAYSARNQTEITPFVQTTTYTVLAPVLIAAGNYLLIGRLIRAVLPASHHTIYRVPARRLTRIFVGCDVVAFCIQGAGSGVASGGSWTGTLKEVGTKILIAGLVVQVFCFGVYLCVLVRFHVLAGRMEREGAPRGWKRVLGGVYCSSGLILLRSLYRVVEFAEGMDGYAFRNEWLFWAFEALPMLIAIAVFCVWHPSKYLGRDDTKGGSVKGSERFRMEEGSGRDTVTSRGQSV</sequence>
<evidence type="ECO:0000256" key="4">
    <source>
        <dbReference type="ARBA" id="ARBA00023136"/>
    </source>
</evidence>
<feature type="region of interest" description="Disordered" evidence="5">
    <location>
        <begin position="264"/>
        <end position="294"/>
    </location>
</feature>
<evidence type="ECO:0000256" key="3">
    <source>
        <dbReference type="ARBA" id="ARBA00022989"/>
    </source>
</evidence>
<dbReference type="EMBL" id="LFIV01000016">
    <property type="protein sequence ID" value="KZL76240.1"/>
    <property type="molecule type" value="Genomic_DNA"/>
</dbReference>
<proteinExistence type="predicted"/>
<name>A0A166X3U8_9PEZI</name>
<dbReference type="GO" id="GO:0016020">
    <property type="term" value="C:membrane"/>
    <property type="evidence" value="ECO:0007669"/>
    <property type="project" value="UniProtKB-SubCell"/>
</dbReference>
<dbReference type="PANTHER" id="PTHR31465">
    <property type="entry name" value="PROTEIN RTA1-RELATED"/>
    <property type="match status" value="1"/>
</dbReference>
<accession>A0A166X3U8</accession>
<dbReference type="Pfam" id="PF04479">
    <property type="entry name" value="RTA1"/>
    <property type="match status" value="1"/>
</dbReference>
<keyword evidence="2 6" id="KW-0812">Transmembrane</keyword>